<organism evidence="1">
    <name type="scientific">Musa acuminata subsp. malaccensis</name>
    <name type="common">Wild banana</name>
    <name type="synonym">Musa malaccensis</name>
    <dbReference type="NCBI Taxonomy" id="214687"/>
    <lineage>
        <taxon>Eukaryota</taxon>
        <taxon>Viridiplantae</taxon>
        <taxon>Streptophyta</taxon>
        <taxon>Embryophyta</taxon>
        <taxon>Tracheophyta</taxon>
        <taxon>Spermatophyta</taxon>
        <taxon>Magnoliopsida</taxon>
        <taxon>Liliopsida</taxon>
        <taxon>Zingiberales</taxon>
        <taxon>Musaceae</taxon>
        <taxon>Musa</taxon>
    </lineage>
</organism>
<reference evidence="1" key="1">
    <citation type="submission" date="2021-03" db="EMBL/GenBank/DDBJ databases">
        <authorList>
            <consortium name="Genoscope - CEA"/>
            <person name="William W."/>
        </authorList>
    </citation>
    <scope>NUCLEOTIDE SEQUENCE</scope>
    <source>
        <strain evidence="1">Doubled-haploid Pahang</strain>
    </source>
</reference>
<evidence type="ECO:0000313" key="1">
    <source>
        <dbReference type="EMBL" id="CAG1863851.1"/>
    </source>
</evidence>
<protein>
    <submittedName>
        <fullName evidence="1">(wild Malaysian banana) hypothetical protein</fullName>
    </submittedName>
</protein>
<proteinExistence type="predicted"/>
<gene>
    <name evidence="1" type="ORF">GSMUA_17770.1</name>
</gene>
<dbReference type="EMBL" id="HG996475">
    <property type="protein sequence ID" value="CAG1863851.1"/>
    <property type="molecule type" value="Genomic_DNA"/>
</dbReference>
<sequence length="110" mass="12469">MPAGHIQWRCYIVSELYIYVYSGPFKVVWDTCEEQSSGVLTSRCSVEEAADAYGTCVQWKINAVCHYFIVSDAKSTPLSSCSRPRRCSFALHVLDWSTLSFSRKCGKKLK</sequence>
<accession>A0A8D7BD66</accession>
<dbReference type="AlphaFoldDB" id="A0A8D7BD66"/>
<name>A0A8D7BD66_MUSAM</name>